<keyword evidence="2" id="KW-1185">Reference proteome</keyword>
<dbReference type="EMBL" id="CAJA01000108">
    <property type="protein sequence ID" value="CCH72781.1"/>
    <property type="molecule type" value="Genomic_DNA"/>
</dbReference>
<name>W6JVS5_9MICO</name>
<proteinExistence type="predicted"/>
<gene>
    <name evidence="1" type="ORF">BN11_1960029</name>
</gene>
<accession>W6JVS5</accession>
<evidence type="ECO:0000313" key="1">
    <source>
        <dbReference type="EMBL" id="CCH72781.1"/>
    </source>
</evidence>
<reference evidence="1 2" key="1">
    <citation type="journal article" date="2013" name="ISME J.">
        <title>A metabolic model for members of the genus Tetrasphaera involved in enhanced biological phosphorus removal.</title>
        <authorList>
            <person name="Kristiansen R."/>
            <person name="Nguyen H.T.T."/>
            <person name="Saunders A.M."/>
            <person name="Nielsen J.L."/>
            <person name="Wimmer R."/>
            <person name="Le V.Q."/>
            <person name="McIlroy S.J."/>
            <person name="Petrovski S."/>
            <person name="Seviour R.J."/>
            <person name="Calteau A."/>
            <person name="Nielsen K.L."/>
            <person name="Nielsen P.H."/>
        </authorList>
    </citation>
    <scope>NUCLEOTIDE SEQUENCE [LARGE SCALE GENOMIC DNA]</scope>
    <source>
        <strain evidence="1 2">Ben110</strain>
    </source>
</reference>
<protein>
    <submittedName>
        <fullName evidence="1">Uncharacterized protein</fullName>
    </submittedName>
</protein>
<comment type="caution">
    <text evidence="1">The sequence shown here is derived from an EMBL/GenBank/DDBJ whole genome shotgun (WGS) entry which is preliminary data.</text>
</comment>
<dbReference type="AlphaFoldDB" id="W6JVS5"/>
<evidence type="ECO:0000313" key="2">
    <source>
        <dbReference type="Proteomes" id="UP000035763"/>
    </source>
</evidence>
<sequence>MVMLRWWVVMVMRCPSLSGWSVRLCLALGGSDWVHPLALAATRQPQGVWACRVRRLQP</sequence>
<dbReference type="Proteomes" id="UP000035763">
    <property type="component" value="Unassembled WGS sequence"/>
</dbReference>
<organism evidence="1 2">
    <name type="scientific">Nostocoides australiense Ben110</name>
    <dbReference type="NCBI Taxonomy" id="1193182"/>
    <lineage>
        <taxon>Bacteria</taxon>
        <taxon>Bacillati</taxon>
        <taxon>Actinomycetota</taxon>
        <taxon>Actinomycetes</taxon>
        <taxon>Micrococcales</taxon>
        <taxon>Intrasporangiaceae</taxon>
        <taxon>Nostocoides</taxon>
    </lineage>
</organism>